<accession>A0A7S8FEF8</accession>
<dbReference type="InterPro" id="IPR019734">
    <property type="entry name" value="TPR_rpt"/>
</dbReference>
<organism evidence="2">
    <name type="scientific">Candidatus Nitrospira kreftii</name>
    <dbReference type="NCBI Taxonomy" id="2652173"/>
    <lineage>
        <taxon>Bacteria</taxon>
        <taxon>Pseudomonadati</taxon>
        <taxon>Nitrospirota</taxon>
        <taxon>Nitrospiria</taxon>
        <taxon>Nitrospirales</taxon>
        <taxon>Nitrospiraceae</taxon>
        <taxon>Nitrospira</taxon>
    </lineage>
</organism>
<dbReference type="AlphaFoldDB" id="A0A7S8FEF8"/>
<gene>
    <name evidence="2" type="ORF">Nkreftii_001965</name>
</gene>
<reference evidence="2" key="1">
    <citation type="journal article" date="2020" name="ISME J.">
        <title>Enrichment and physiological characterization of a novel comammox Nitrospira indicates ammonium inhibition of complete nitrification.</title>
        <authorList>
            <person name="Sakoula D."/>
            <person name="Koch H."/>
            <person name="Frank J."/>
            <person name="Jetten M.S.M."/>
            <person name="van Kessel M.A.H.J."/>
            <person name="Lucker S."/>
        </authorList>
    </citation>
    <scope>NUCLEOTIDE SEQUENCE [LARGE SCALE GENOMIC DNA]</scope>
    <source>
        <strain evidence="2">Comreactor17</strain>
    </source>
</reference>
<feature type="chain" id="PRO_5032342709" evidence="1">
    <location>
        <begin position="39"/>
        <end position="562"/>
    </location>
</feature>
<dbReference type="PANTHER" id="PTHR45588:SF1">
    <property type="entry name" value="WW DOMAIN-CONTAINING PROTEIN"/>
    <property type="match status" value="1"/>
</dbReference>
<dbReference type="KEGG" id="nkf:Nkreftii_001965"/>
<dbReference type="PANTHER" id="PTHR45588">
    <property type="entry name" value="TPR DOMAIN-CONTAINING PROTEIN"/>
    <property type="match status" value="1"/>
</dbReference>
<proteinExistence type="predicted"/>
<dbReference type="SUPFAM" id="SSF48452">
    <property type="entry name" value="TPR-like"/>
    <property type="match status" value="2"/>
</dbReference>
<name>A0A7S8FEF8_9BACT</name>
<dbReference type="InterPro" id="IPR011990">
    <property type="entry name" value="TPR-like_helical_dom_sf"/>
</dbReference>
<protein>
    <submittedName>
        <fullName evidence="2">Tetratricopeptide repeat (TPR) protein</fullName>
    </submittedName>
</protein>
<dbReference type="Proteomes" id="UP000593737">
    <property type="component" value="Chromosome"/>
</dbReference>
<dbReference type="EMBL" id="CP047423">
    <property type="protein sequence ID" value="QPD04191.1"/>
    <property type="molecule type" value="Genomic_DNA"/>
</dbReference>
<dbReference type="Gene3D" id="1.25.40.10">
    <property type="entry name" value="Tetratricopeptide repeat domain"/>
    <property type="match status" value="2"/>
</dbReference>
<evidence type="ECO:0000256" key="1">
    <source>
        <dbReference type="SAM" id="SignalP"/>
    </source>
</evidence>
<sequence>MRLSRLLALTGRKWTMNSAHILGFAAAALLTYAAPGSAAEPTVVPTPPSPSDTVPLYTDLGSHHKRISTQVSATQQYFNQGLRLVYGFNHAEAIRSFTRAAALDPTCAMCYWGIALAYGPHVNAPMDQSSGVAAYAAVQKALALKSHATASERAYIEALAQRYEADPPDDRARLDRLYSRMMEKVAKTYPKDLDAATLYAESLMDLRPWNYWRPDGTPYPETKDIVRQLEGVLTRNPNHPGACHYYIHAVEAVNPKAAVPCAERLARLMPGEGHMIHMPSHIYIRVGRWNDAVQANHHAIHTDEEFIEGQRPMGVYPLAYYPHNIHFFAFASTMAGRSTQAIEAASTLTSKVNLDAARQVGLLQEMLPYHTLTLTTFGKWDEVLAEPLPPEDIPFSYTMAQYARGVAHAAKGEWAEAQTALDTVAATEAATPEGAEGKTALSIAVHALSGEIATRRGDLNAGITHFREAAKTEDGGLYFEPPKWYYPIRHSLGAALVKVGQHAEAEKVYREDLRRFPENGWSLFGLAQALRAQGKDTEAAATESRFRRAWTGADVTLTASRF</sequence>
<dbReference type="SMART" id="SM00028">
    <property type="entry name" value="TPR"/>
    <property type="match status" value="3"/>
</dbReference>
<evidence type="ECO:0000313" key="2">
    <source>
        <dbReference type="EMBL" id="QPD04191.1"/>
    </source>
</evidence>
<keyword evidence="1" id="KW-0732">Signal</keyword>
<feature type="signal peptide" evidence="1">
    <location>
        <begin position="1"/>
        <end position="38"/>
    </location>
</feature>